<protein>
    <submittedName>
        <fullName evidence="2">Uncharacterized protein</fullName>
    </submittedName>
</protein>
<dbReference type="Proteomes" id="UP001295684">
    <property type="component" value="Unassembled WGS sequence"/>
</dbReference>
<accession>A0AAD1X5Y8</accession>
<reference evidence="2" key="1">
    <citation type="submission" date="2023-07" db="EMBL/GenBank/DDBJ databases">
        <authorList>
            <consortium name="AG Swart"/>
            <person name="Singh M."/>
            <person name="Singh A."/>
            <person name="Seah K."/>
            <person name="Emmerich C."/>
        </authorList>
    </citation>
    <scope>NUCLEOTIDE SEQUENCE</scope>
    <source>
        <strain evidence="2">DP1</strain>
    </source>
</reference>
<organism evidence="2 3">
    <name type="scientific">Euplotes crassus</name>
    <dbReference type="NCBI Taxonomy" id="5936"/>
    <lineage>
        <taxon>Eukaryota</taxon>
        <taxon>Sar</taxon>
        <taxon>Alveolata</taxon>
        <taxon>Ciliophora</taxon>
        <taxon>Intramacronucleata</taxon>
        <taxon>Spirotrichea</taxon>
        <taxon>Hypotrichia</taxon>
        <taxon>Euplotida</taxon>
        <taxon>Euplotidae</taxon>
        <taxon>Moneuplotes</taxon>
    </lineage>
</organism>
<feature type="compositionally biased region" description="Polar residues" evidence="1">
    <location>
        <begin position="176"/>
        <end position="189"/>
    </location>
</feature>
<evidence type="ECO:0000313" key="2">
    <source>
        <dbReference type="EMBL" id="CAI2364318.1"/>
    </source>
</evidence>
<proteinExistence type="predicted"/>
<comment type="caution">
    <text evidence="2">The sequence shown here is derived from an EMBL/GenBank/DDBJ whole genome shotgun (WGS) entry which is preliminary data.</text>
</comment>
<gene>
    <name evidence="2" type="ORF">ECRASSUSDP1_LOCUS5661</name>
</gene>
<feature type="region of interest" description="Disordered" evidence="1">
    <location>
        <begin position="218"/>
        <end position="237"/>
    </location>
</feature>
<dbReference type="EMBL" id="CAMPGE010005464">
    <property type="protein sequence ID" value="CAI2364318.1"/>
    <property type="molecule type" value="Genomic_DNA"/>
</dbReference>
<sequence>MVICSSCYENLHFDCERPAKESENGKRVLPILHTEELSRQVKNIKSAFIIFNYHKEKNNMECVRDFAERLEKFEEEWDHLRYETVQAMRMDDFLKYDDIQEHLKCFFIKLKESDLYSEFANNLLHKHIQKGVTMLTDKPFEELYDLEQGYWKIREKQVDFHKKKLETLVKQKDQTPSDTPTTTLNSSRSLPEFKSPAESLIPDPKVLEKVERHVSEVNLVGEGMQEETTENKEMKME</sequence>
<dbReference type="AlphaFoldDB" id="A0AAD1X5Y8"/>
<keyword evidence="3" id="KW-1185">Reference proteome</keyword>
<evidence type="ECO:0000256" key="1">
    <source>
        <dbReference type="SAM" id="MobiDB-lite"/>
    </source>
</evidence>
<feature type="region of interest" description="Disordered" evidence="1">
    <location>
        <begin position="171"/>
        <end position="205"/>
    </location>
</feature>
<evidence type="ECO:0000313" key="3">
    <source>
        <dbReference type="Proteomes" id="UP001295684"/>
    </source>
</evidence>
<name>A0AAD1X5Y8_EUPCR</name>